<evidence type="ECO:0000313" key="1">
    <source>
        <dbReference type="EMBL" id="PMD13942.1"/>
    </source>
</evidence>
<dbReference type="AlphaFoldDB" id="A0A2J6PIR9"/>
<sequence>MPNRKAHSELFPPVGPFTPPSTALALLLNLYFALSPCFRSLPSVAVKSLVVTNPSQLRPAALLIHPSSLRHRLLISPEHEHEHEHEQLRWCGHRCHPQPSHTAIPRSSIQLESTVL</sequence>
<evidence type="ECO:0000313" key="2">
    <source>
        <dbReference type="Proteomes" id="UP000235672"/>
    </source>
</evidence>
<dbReference type="Proteomes" id="UP000235672">
    <property type="component" value="Unassembled WGS sequence"/>
</dbReference>
<organism evidence="1 2">
    <name type="scientific">Hyaloscypha hepaticicola</name>
    <dbReference type="NCBI Taxonomy" id="2082293"/>
    <lineage>
        <taxon>Eukaryota</taxon>
        <taxon>Fungi</taxon>
        <taxon>Dikarya</taxon>
        <taxon>Ascomycota</taxon>
        <taxon>Pezizomycotina</taxon>
        <taxon>Leotiomycetes</taxon>
        <taxon>Helotiales</taxon>
        <taxon>Hyaloscyphaceae</taxon>
        <taxon>Hyaloscypha</taxon>
    </lineage>
</organism>
<accession>A0A2J6PIR9</accession>
<proteinExistence type="predicted"/>
<reference evidence="1 2" key="1">
    <citation type="submission" date="2016-05" db="EMBL/GenBank/DDBJ databases">
        <title>A degradative enzymes factory behind the ericoid mycorrhizal symbiosis.</title>
        <authorList>
            <consortium name="DOE Joint Genome Institute"/>
            <person name="Martino E."/>
            <person name="Morin E."/>
            <person name="Grelet G."/>
            <person name="Kuo A."/>
            <person name="Kohler A."/>
            <person name="Daghino S."/>
            <person name="Barry K."/>
            <person name="Choi C."/>
            <person name="Cichocki N."/>
            <person name="Clum A."/>
            <person name="Copeland A."/>
            <person name="Hainaut M."/>
            <person name="Haridas S."/>
            <person name="Labutti K."/>
            <person name="Lindquist E."/>
            <person name="Lipzen A."/>
            <person name="Khouja H.-R."/>
            <person name="Murat C."/>
            <person name="Ohm R."/>
            <person name="Olson A."/>
            <person name="Spatafora J."/>
            <person name="Veneault-Fourrey C."/>
            <person name="Henrissat B."/>
            <person name="Grigoriev I."/>
            <person name="Martin F."/>
            <person name="Perotto S."/>
        </authorList>
    </citation>
    <scope>NUCLEOTIDE SEQUENCE [LARGE SCALE GENOMIC DNA]</scope>
    <source>
        <strain evidence="1 2">UAMH 7357</strain>
    </source>
</reference>
<name>A0A2J6PIR9_9HELO</name>
<keyword evidence="2" id="KW-1185">Reference proteome</keyword>
<gene>
    <name evidence="1" type="ORF">NA56DRAFT_711580</name>
</gene>
<dbReference type="EMBL" id="KZ613526">
    <property type="protein sequence ID" value="PMD13942.1"/>
    <property type="molecule type" value="Genomic_DNA"/>
</dbReference>
<protein>
    <submittedName>
        <fullName evidence="1">Uncharacterized protein</fullName>
    </submittedName>
</protein>